<comment type="caution">
    <text evidence="1">The sequence shown here is derived from an EMBL/GenBank/DDBJ whole genome shotgun (WGS) entry which is preliminary data.</text>
</comment>
<keyword evidence="2" id="KW-1185">Reference proteome</keyword>
<evidence type="ECO:0000313" key="2">
    <source>
        <dbReference type="Proteomes" id="UP000606786"/>
    </source>
</evidence>
<feature type="non-terminal residue" evidence="1">
    <location>
        <position position="1"/>
    </location>
</feature>
<gene>
    <name evidence="1" type="ORF">CCAP1982_LOCUS20654</name>
</gene>
<dbReference type="AlphaFoldDB" id="A0A811VEC5"/>
<name>A0A811VEC5_CERCA</name>
<dbReference type="Proteomes" id="UP000606786">
    <property type="component" value="Unassembled WGS sequence"/>
</dbReference>
<dbReference type="EMBL" id="CAJHJT010000056">
    <property type="protein sequence ID" value="CAD7012569.1"/>
    <property type="molecule type" value="Genomic_DNA"/>
</dbReference>
<reference evidence="1" key="1">
    <citation type="submission" date="2020-11" db="EMBL/GenBank/DDBJ databases">
        <authorList>
            <person name="Whitehead M."/>
        </authorList>
    </citation>
    <scope>NUCLEOTIDE SEQUENCE</scope>
    <source>
        <strain evidence="1">EGII</strain>
    </source>
</reference>
<organism evidence="1 2">
    <name type="scientific">Ceratitis capitata</name>
    <name type="common">Mediterranean fruit fly</name>
    <name type="synonym">Tephritis capitata</name>
    <dbReference type="NCBI Taxonomy" id="7213"/>
    <lineage>
        <taxon>Eukaryota</taxon>
        <taxon>Metazoa</taxon>
        <taxon>Ecdysozoa</taxon>
        <taxon>Arthropoda</taxon>
        <taxon>Hexapoda</taxon>
        <taxon>Insecta</taxon>
        <taxon>Pterygota</taxon>
        <taxon>Neoptera</taxon>
        <taxon>Endopterygota</taxon>
        <taxon>Diptera</taxon>
        <taxon>Brachycera</taxon>
        <taxon>Muscomorpha</taxon>
        <taxon>Tephritoidea</taxon>
        <taxon>Tephritidae</taxon>
        <taxon>Ceratitis</taxon>
        <taxon>Ceratitis</taxon>
    </lineage>
</organism>
<sequence>TSTHDSAPPSPVLCLTTFACGEYQAICHAAILHFLTHNKSNKNIVSNEKIQHTTTSATAPDNTALLRKLHTAFGEKAKKFLVLLLGMPLGITSARTYSLA</sequence>
<accession>A0A811VEC5</accession>
<evidence type="ECO:0000313" key="1">
    <source>
        <dbReference type="EMBL" id="CAD7012569.1"/>
    </source>
</evidence>
<proteinExistence type="predicted"/>
<protein>
    <submittedName>
        <fullName evidence="1">(Mediterranean fruit fly) hypothetical protein</fullName>
    </submittedName>
</protein>